<dbReference type="InterPro" id="IPR019180">
    <property type="entry name" value="Oxidoreductase-like_N"/>
</dbReference>
<dbReference type="EMBL" id="CP099583">
    <property type="protein sequence ID" value="USS42029.1"/>
    <property type="molecule type" value="Genomic_DNA"/>
</dbReference>
<reference evidence="4" key="2">
    <citation type="submission" date="2022-06" db="EMBL/GenBank/DDBJ databases">
        <title>Draft genome sequence of Burkholderia glumae strain GR20004 isolated from rice panicle showing bacterial panicle blight.</title>
        <authorList>
            <person name="Choi S.Y."/>
            <person name="Lee Y.H."/>
        </authorList>
    </citation>
    <scope>NUCLEOTIDE SEQUENCE</scope>
    <source>
        <strain evidence="4">GR20004</strain>
    </source>
</reference>
<dbReference type="Pfam" id="PF09791">
    <property type="entry name" value="Oxidored-like"/>
    <property type="match status" value="1"/>
</dbReference>
<evidence type="ECO:0000313" key="6">
    <source>
        <dbReference type="Proteomes" id="UP001056386"/>
    </source>
</evidence>
<dbReference type="PANTHER" id="PTHR21193:SF3">
    <property type="entry name" value="OXIDOREDUCTASE-LIKE DOMAIN-CONTAINING PROTEIN 1"/>
    <property type="match status" value="1"/>
</dbReference>
<dbReference type="GeneID" id="45694570"/>
<evidence type="ECO:0000259" key="2">
    <source>
        <dbReference type="Pfam" id="PF09791"/>
    </source>
</evidence>
<accession>A0AAP9XWD6</accession>
<dbReference type="EMBL" id="CP065600">
    <property type="protein sequence ID" value="QPQ89838.1"/>
    <property type="molecule type" value="Genomic_DNA"/>
</dbReference>
<reference evidence="3 5" key="1">
    <citation type="submission" date="2020-12" db="EMBL/GenBank/DDBJ databases">
        <title>FDA dAtabase for Regulatory Grade micrObial Sequences (FDA-ARGOS): Supporting development and validation of Infectious Disease Dx tests.</title>
        <authorList>
            <person name="Minogue T."/>
            <person name="Wolcott M."/>
            <person name="Wasieloski L."/>
            <person name="Aguilar W."/>
            <person name="Moore D."/>
            <person name="Jaissle J."/>
            <person name="Tallon L."/>
            <person name="Sadzewicz L."/>
            <person name="Zhao X."/>
            <person name="Boylan J."/>
            <person name="Ott S."/>
            <person name="Bowen H."/>
            <person name="Vavikolanu K."/>
            <person name="Mehta A."/>
            <person name="Aluvathingal J."/>
            <person name="Nadendla S."/>
            <person name="Yan Y."/>
            <person name="Sichtig H."/>
        </authorList>
    </citation>
    <scope>NUCLEOTIDE SEQUENCE [LARGE SCALE GENOMIC DNA]</scope>
    <source>
        <strain evidence="3 5">FDAARGOS_949</strain>
    </source>
</reference>
<dbReference type="PANTHER" id="PTHR21193">
    <property type="entry name" value="OXIDOREDUCTASE-LIKE DOMAIN-CONTAINING PROTEIN 1"/>
    <property type="match status" value="1"/>
</dbReference>
<organism evidence="3 5">
    <name type="scientific">Burkholderia glumae</name>
    <name type="common">Pseudomonas glumae</name>
    <dbReference type="NCBI Taxonomy" id="337"/>
    <lineage>
        <taxon>Bacteria</taxon>
        <taxon>Pseudomonadati</taxon>
        <taxon>Pseudomonadota</taxon>
        <taxon>Betaproteobacteria</taxon>
        <taxon>Burkholderiales</taxon>
        <taxon>Burkholderiaceae</taxon>
        <taxon>Burkholderia</taxon>
    </lineage>
</organism>
<evidence type="ECO:0000313" key="4">
    <source>
        <dbReference type="EMBL" id="USS42029.1"/>
    </source>
</evidence>
<dbReference type="Proteomes" id="UP000594892">
    <property type="component" value="Chromosome 1"/>
</dbReference>
<feature type="domain" description="Oxidoreductase-like" evidence="2">
    <location>
        <begin position="26"/>
        <end position="65"/>
    </location>
</feature>
<protein>
    <submittedName>
        <fullName evidence="4">Oxidoreductase-like domain-containing protein</fullName>
    </submittedName>
</protein>
<evidence type="ECO:0000256" key="1">
    <source>
        <dbReference type="SAM" id="MobiDB-lite"/>
    </source>
</evidence>
<feature type="compositionally biased region" description="Low complexity" evidence="1">
    <location>
        <begin position="8"/>
        <end position="19"/>
    </location>
</feature>
<dbReference type="AlphaFoldDB" id="A0AAP9XWD6"/>
<keyword evidence="6" id="KW-1185">Reference proteome</keyword>
<name>A0AAP9XWD6_BURGL</name>
<evidence type="ECO:0000313" key="5">
    <source>
        <dbReference type="Proteomes" id="UP000594892"/>
    </source>
</evidence>
<evidence type="ECO:0000313" key="3">
    <source>
        <dbReference type="EMBL" id="QPQ89838.1"/>
    </source>
</evidence>
<proteinExistence type="predicted"/>
<feature type="region of interest" description="Disordered" evidence="1">
    <location>
        <begin position="1"/>
        <end position="33"/>
    </location>
</feature>
<dbReference type="Proteomes" id="UP001056386">
    <property type="component" value="Chromosome 2"/>
</dbReference>
<dbReference type="InterPro" id="IPR039251">
    <property type="entry name" value="OXLD1"/>
</dbReference>
<gene>
    <name evidence="3" type="ORF">I6H06_09495</name>
    <name evidence="4" type="ORF">NFI99_07190</name>
</gene>
<dbReference type="RefSeq" id="WP_015877435.1">
    <property type="nucleotide sequence ID" value="NZ_CP021075.1"/>
</dbReference>
<sequence length="74" mass="7968">MPHTPDTPSAAGPVPASSSGRDDPRPLPPVPPELEDCCQSGCAPCVFDLYDDALQRYRAELAAWRERYPDAGPS</sequence>